<keyword evidence="7" id="KW-1133">Transmembrane helix</keyword>
<dbReference type="PANTHER" id="PTHR32089">
    <property type="entry name" value="METHYL-ACCEPTING CHEMOTAXIS PROTEIN MCPB"/>
    <property type="match status" value="1"/>
</dbReference>
<evidence type="ECO:0000256" key="3">
    <source>
        <dbReference type="ARBA" id="ARBA00029447"/>
    </source>
</evidence>
<dbReference type="RefSeq" id="WP_330088278.1">
    <property type="nucleotide sequence ID" value="NZ_JAUGZK010000008.1"/>
</dbReference>
<dbReference type="CDD" id="cd06225">
    <property type="entry name" value="HAMP"/>
    <property type="match status" value="1"/>
</dbReference>
<evidence type="ECO:0000256" key="2">
    <source>
        <dbReference type="ARBA" id="ARBA00023224"/>
    </source>
</evidence>
<organism evidence="10 11">
    <name type="scientific">Alkalimonas mucilaginosa</name>
    <dbReference type="NCBI Taxonomy" id="3057676"/>
    <lineage>
        <taxon>Bacteria</taxon>
        <taxon>Pseudomonadati</taxon>
        <taxon>Pseudomonadota</taxon>
        <taxon>Gammaproteobacteria</taxon>
        <taxon>Alkalimonas</taxon>
    </lineage>
</organism>
<gene>
    <name evidence="10" type="ORF">QWF21_11910</name>
</gene>
<dbReference type="Gene3D" id="1.10.287.950">
    <property type="entry name" value="Methyl-accepting chemotaxis protein"/>
    <property type="match status" value="1"/>
</dbReference>
<dbReference type="SMART" id="SM00283">
    <property type="entry name" value="MA"/>
    <property type="match status" value="1"/>
</dbReference>
<evidence type="ECO:0000256" key="6">
    <source>
        <dbReference type="SAM" id="MobiDB-lite"/>
    </source>
</evidence>
<reference evidence="10 11" key="1">
    <citation type="submission" date="2023-06" db="EMBL/GenBank/DDBJ databases">
        <title>Alkalimonas sp., MEB004 an alkaliphilic bacterium isolated from Lonar Lake, India.</title>
        <authorList>
            <person name="Joshi A."/>
            <person name="Thite S."/>
        </authorList>
    </citation>
    <scope>NUCLEOTIDE SEQUENCE [LARGE SCALE GENOMIC DNA]</scope>
    <source>
        <strain evidence="10 11">MEB004</strain>
    </source>
</reference>
<evidence type="ECO:0000256" key="4">
    <source>
        <dbReference type="PROSITE-ProRule" id="PRU00284"/>
    </source>
</evidence>
<proteinExistence type="inferred from homology"/>
<evidence type="ECO:0000259" key="8">
    <source>
        <dbReference type="PROSITE" id="PS50111"/>
    </source>
</evidence>
<dbReference type="Pfam" id="PF00672">
    <property type="entry name" value="HAMP"/>
    <property type="match status" value="1"/>
</dbReference>
<evidence type="ECO:0000256" key="7">
    <source>
        <dbReference type="SAM" id="Phobius"/>
    </source>
</evidence>
<feature type="region of interest" description="Disordered" evidence="6">
    <location>
        <begin position="134"/>
        <end position="164"/>
    </location>
</feature>
<comment type="subcellular location">
    <subcellularLocation>
        <location evidence="1">Membrane</location>
    </subcellularLocation>
</comment>
<evidence type="ECO:0000313" key="11">
    <source>
        <dbReference type="Proteomes" id="UP001339167"/>
    </source>
</evidence>
<keyword evidence="11" id="KW-1185">Reference proteome</keyword>
<dbReference type="EMBL" id="JAUGZK010000008">
    <property type="protein sequence ID" value="MEE2024954.1"/>
    <property type="molecule type" value="Genomic_DNA"/>
</dbReference>
<dbReference type="PROSITE" id="PS50111">
    <property type="entry name" value="CHEMOTAXIS_TRANSDUC_2"/>
    <property type="match status" value="1"/>
</dbReference>
<accession>A0ABU7JH02</accession>
<evidence type="ECO:0000256" key="1">
    <source>
        <dbReference type="ARBA" id="ARBA00004370"/>
    </source>
</evidence>
<evidence type="ECO:0000256" key="5">
    <source>
        <dbReference type="SAM" id="Coils"/>
    </source>
</evidence>
<dbReference type="PROSITE" id="PS50885">
    <property type="entry name" value="HAMP"/>
    <property type="match status" value="1"/>
</dbReference>
<feature type="transmembrane region" description="Helical" evidence="7">
    <location>
        <begin position="50"/>
        <end position="70"/>
    </location>
</feature>
<dbReference type="Pfam" id="PF00015">
    <property type="entry name" value="MCPsignal"/>
    <property type="match status" value="1"/>
</dbReference>
<comment type="caution">
    <text evidence="10">The sequence shown here is derived from an EMBL/GenBank/DDBJ whole genome shotgun (WGS) entry which is preliminary data.</text>
</comment>
<dbReference type="SMART" id="SM00304">
    <property type="entry name" value="HAMP"/>
    <property type="match status" value="1"/>
</dbReference>
<feature type="domain" description="HAMP" evidence="9">
    <location>
        <begin position="72"/>
        <end position="126"/>
    </location>
</feature>
<dbReference type="PANTHER" id="PTHR32089:SF112">
    <property type="entry name" value="LYSOZYME-LIKE PROTEIN-RELATED"/>
    <property type="match status" value="1"/>
</dbReference>
<protein>
    <submittedName>
        <fullName evidence="10">Methyl-accepting chemotaxis protein</fullName>
    </submittedName>
</protein>
<dbReference type="InterPro" id="IPR004089">
    <property type="entry name" value="MCPsignal_dom"/>
</dbReference>
<keyword evidence="7" id="KW-0472">Membrane</keyword>
<dbReference type="InterPro" id="IPR003660">
    <property type="entry name" value="HAMP_dom"/>
</dbReference>
<keyword evidence="2 4" id="KW-0807">Transducer</keyword>
<dbReference type="SUPFAM" id="SSF58104">
    <property type="entry name" value="Methyl-accepting chemotaxis protein (MCP) signaling domain"/>
    <property type="match status" value="1"/>
</dbReference>
<feature type="transmembrane region" description="Helical" evidence="7">
    <location>
        <begin position="23"/>
        <end position="44"/>
    </location>
</feature>
<evidence type="ECO:0000259" key="9">
    <source>
        <dbReference type="PROSITE" id="PS50885"/>
    </source>
</evidence>
<feature type="domain" description="Methyl-accepting transducer" evidence="8">
    <location>
        <begin position="131"/>
        <end position="367"/>
    </location>
</feature>
<comment type="similarity">
    <text evidence="3">Belongs to the methyl-accepting chemotaxis (MCP) protein family.</text>
</comment>
<name>A0ABU7JH02_9GAMM</name>
<keyword evidence="5" id="KW-0175">Coiled coil</keyword>
<keyword evidence="7" id="KW-0812">Transmembrane</keyword>
<dbReference type="Proteomes" id="UP001339167">
    <property type="component" value="Unassembled WGS sequence"/>
</dbReference>
<evidence type="ECO:0000313" key="10">
    <source>
        <dbReference type="EMBL" id="MEE2024954.1"/>
    </source>
</evidence>
<feature type="compositionally biased region" description="Basic and acidic residues" evidence="6">
    <location>
        <begin position="152"/>
        <end position="164"/>
    </location>
</feature>
<sequence length="406" mass="45256">MGSFAKVYNFIEQTFFYTLTRKIIGNIGFLALFFALTLYLAYPADDAATTGWWLLLLLGSAAFIFTIFYLHHLIVRPVHALVSALQETNSKGTDLNHRLPAFTHDEFRTLSEQYNQFVNQLGQLLGDIHQEAKRTHETNEQVSKAVRTTRSHLQDTEKRSHQIRGESDQVLEYLSDIVQHGDQMSEVASVTVKSAQGASSQMQQLSGQLASIVKLLDTFGQTINGLHQNAENVRQILVMVENFSDQTNLLALNAAIEAARAGEAGRGFAVVADEVRTLAAKVNDATRQISGFLNDMERLVQETRTESESLHQQAKDAQQQTGVTSHEFVNLQQQLADAKNRVHSINDTVGALEKRYQQTHKHLSAIEHVTNEANVQMTSIDDAAKALLDGTARTQQQLGRFARSSH</sequence>
<feature type="coiled-coil region" evidence="5">
    <location>
        <begin position="282"/>
        <end position="355"/>
    </location>
</feature>